<proteinExistence type="predicted"/>
<organism evidence="1 2">
    <name type="scientific">Streptomyces pseudovenezuelae</name>
    <dbReference type="NCBI Taxonomy" id="67350"/>
    <lineage>
        <taxon>Bacteria</taxon>
        <taxon>Bacillati</taxon>
        <taxon>Actinomycetota</taxon>
        <taxon>Actinomycetes</taxon>
        <taxon>Kitasatosporales</taxon>
        <taxon>Streptomycetaceae</taxon>
        <taxon>Streptomyces</taxon>
        <taxon>Streptomyces aurantiacus group</taxon>
    </lineage>
</organism>
<gene>
    <name evidence="1" type="ORF">M2283_001077</name>
</gene>
<accession>A0ABT6LEL0</accession>
<evidence type="ECO:0000313" key="1">
    <source>
        <dbReference type="EMBL" id="MDH6213794.1"/>
    </source>
</evidence>
<comment type="caution">
    <text evidence="1">The sequence shown here is derived from an EMBL/GenBank/DDBJ whole genome shotgun (WGS) entry which is preliminary data.</text>
</comment>
<dbReference type="EMBL" id="JARXVH010000002">
    <property type="protein sequence ID" value="MDH6213794.1"/>
    <property type="molecule type" value="Genomic_DNA"/>
</dbReference>
<sequence>MNDQRGSEMTDAAACGGMTLAVLRKLSGLWQL</sequence>
<protein>
    <recommendedName>
        <fullName evidence="3">Transcriptional regulator</fullName>
    </recommendedName>
</protein>
<evidence type="ECO:0000313" key="2">
    <source>
        <dbReference type="Proteomes" id="UP001160499"/>
    </source>
</evidence>
<keyword evidence="2" id="KW-1185">Reference proteome</keyword>
<evidence type="ECO:0008006" key="3">
    <source>
        <dbReference type="Google" id="ProtNLM"/>
    </source>
</evidence>
<reference evidence="1 2" key="1">
    <citation type="submission" date="2023-04" db="EMBL/GenBank/DDBJ databases">
        <title>Forest soil microbial communities from Buena Vista Peninsula, Colon Province, Panama.</title>
        <authorList>
            <person name="Bouskill N."/>
        </authorList>
    </citation>
    <scope>NUCLEOTIDE SEQUENCE [LARGE SCALE GENOMIC DNA]</scope>
    <source>
        <strain evidence="1 2">GGS1</strain>
    </source>
</reference>
<name>A0ABT6LEL0_9ACTN</name>
<dbReference type="Proteomes" id="UP001160499">
    <property type="component" value="Unassembled WGS sequence"/>
</dbReference>